<dbReference type="AlphaFoldDB" id="I0YIZ1"/>
<reference evidence="5 6" key="1">
    <citation type="journal article" date="2012" name="Genome Biol.">
        <title>The genome of the polar eukaryotic microalga coccomyxa subellipsoidea reveals traits of cold adaptation.</title>
        <authorList>
            <person name="Blanc G."/>
            <person name="Agarkova I."/>
            <person name="Grimwood J."/>
            <person name="Kuo A."/>
            <person name="Brueggeman A."/>
            <person name="Dunigan D."/>
            <person name="Gurnon J."/>
            <person name="Ladunga I."/>
            <person name="Lindquist E."/>
            <person name="Lucas S."/>
            <person name="Pangilinan J."/>
            <person name="Proschold T."/>
            <person name="Salamov A."/>
            <person name="Schmutz J."/>
            <person name="Weeks D."/>
            <person name="Yamada T."/>
            <person name="Claverie J.M."/>
            <person name="Grigoriev I."/>
            <person name="Van Etten J."/>
            <person name="Lomsadze A."/>
            <person name="Borodovsky M."/>
        </authorList>
    </citation>
    <scope>NUCLEOTIDE SEQUENCE [LARGE SCALE GENOMIC DNA]</scope>
    <source>
        <strain evidence="5 6">C-169</strain>
    </source>
</reference>
<dbReference type="Gene3D" id="3.30.450.40">
    <property type="match status" value="1"/>
</dbReference>
<evidence type="ECO:0000313" key="5">
    <source>
        <dbReference type="EMBL" id="EIE18360.1"/>
    </source>
</evidence>
<keyword evidence="1" id="KW-0600">Photoreceptor protein</keyword>
<dbReference type="Pfam" id="PF01590">
    <property type="entry name" value="GAF"/>
    <property type="match status" value="1"/>
</dbReference>
<keyword evidence="6" id="KW-1185">Reference proteome</keyword>
<organism evidence="5 6">
    <name type="scientific">Coccomyxa subellipsoidea (strain C-169)</name>
    <name type="common">Green microalga</name>
    <dbReference type="NCBI Taxonomy" id="574566"/>
    <lineage>
        <taxon>Eukaryota</taxon>
        <taxon>Viridiplantae</taxon>
        <taxon>Chlorophyta</taxon>
        <taxon>core chlorophytes</taxon>
        <taxon>Trebouxiophyceae</taxon>
        <taxon>Trebouxiophyceae incertae sedis</taxon>
        <taxon>Coccomyxaceae</taxon>
        <taxon>Coccomyxa</taxon>
        <taxon>Coccomyxa subellipsoidea</taxon>
    </lineage>
</organism>
<keyword evidence="2" id="KW-0716">Sensory transduction</keyword>
<dbReference type="EMBL" id="AGSI01000024">
    <property type="protein sequence ID" value="EIE18360.1"/>
    <property type="molecule type" value="Genomic_DNA"/>
</dbReference>
<dbReference type="PANTHER" id="PTHR44329">
    <property type="entry name" value="SERINE/THREONINE-PROTEIN KINASE TNNI3K-RELATED"/>
    <property type="match status" value="1"/>
</dbReference>
<sequence>MLWKGLIFFTGSASPGREIPIVHRIIKVHEKQPGTGKIDDTLILTKGDNNPGDDRVLYNPGQMWLHKDHLMGRVVGYMPYIGMATIVMNDYPYMKYLLLGVLGIFALKSPVLELLCSIMQMETACVALLTDKGTFIKDGVGKIEAGSLHSLPGVCQWTLVPETPQAMVVEDMLLDARTSTRWVVNEPPLMRFYAAAPLLASNGHRLGTLCLWDQKPRSFDSERIATLCNFSELVAREIEASAALMWNQTLTRKLQRAIDCYQQAYLFVDVSQSGWEVLHANQAFCNRTGMKREDAVGSAFWDIFSCESTNASAEPWEKFTEELRSKQTVELDAVRRRGGQASTSSTFTASLRPASTDKVDRNALMIGVPSGMLSGEGWTKKNNFYFIVMDDAEPAEAVDKGLFRTEPKPTAPACMPVILSTALEIARGIAYLHERDILHCDISSTNVLLHSSTANEHGFSAKVVDFGACMLSDMELPAEEECAVRGTFTHVAPEIVDGQRCTKASDVYAFGVLLYEMFCGQHPWAGLQPAQVIYALVLEQQLLQVPDSAPPAYRQLATKCMSRDLADRPGIEEVVTDLEAQISELSAEVPHL</sequence>
<dbReference type="RefSeq" id="XP_005642904.1">
    <property type="nucleotide sequence ID" value="XM_005642847.1"/>
</dbReference>
<dbReference type="Pfam" id="PF13426">
    <property type="entry name" value="PAS_9"/>
    <property type="match status" value="1"/>
</dbReference>
<dbReference type="InterPro" id="IPR035965">
    <property type="entry name" value="PAS-like_dom_sf"/>
</dbReference>
<dbReference type="GO" id="GO:0005524">
    <property type="term" value="F:ATP binding"/>
    <property type="evidence" value="ECO:0007669"/>
    <property type="project" value="InterPro"/>
</dbReference>
<evidence type="ECO:0000256" key="2">
    <source>
        <dbReference type="ARBA" id="ARBA00022606"/>
    </source>
</evidence>
<keyword evidence="1" id="KW-0157">Chromophore</keyword>
<dbReference type="GO" id="GO:0009881">
    <property type="term" value="F:photoreceptor activity"/>
    <property type="evidence" value="ECO:0007669"/>
    <property type="project" value="UniProtKB-KW"/>
</dbReference>
<name>I0YIZ1_COCSC</name>
<evidence type="ECO:0000256" key="1">
    <source>
        <dbReference type="ARBA" id="ARBA00022543"/>
    </source>
</evidence>
<dbReference type="Proteomes" id="UP000007264">
    <property type="component" value="Unassembled WGS sequence"/>
</dbReference>
<dbReference type="KEGG" id="csl:COCSUDRAFT_49303"/>
<protein>
    <recommendedName>
        <fullName evidence="4">Protein kinase domain-containing protein</fullName>
    </recommendedName>
</protein>
<keyword evidence="3" id="KW-0675">Receptor</keyword>
<dbReference type="InterPro" id="IPR000014">
    <property type="entry name" value="PAS"/>
</dbReference>
<dbReference type="InterPro" id="IPR000719">
    <property type="entry name" value="Prot_kinase_dom"/>
</dbReference>
<comment type="caution">
    <text evidence="5">The sequence shown here is derived from an EMBL/GenBank/DDBJ whole genome shotgun (WGS) entry which is preliminary data.</text>
</comment>
<dbReference type="SUPFAM" id="SSF56112">
    <property type="entry name" value="Protein kinase-like (PK-like)"/>
    <property type="match status" value="1"/>
</dbReference>
<dbReference type="Gene3D" id="3.30.450.20">
    <property type="entry name" value="PAS domain"/>
    <property type="match status" value="1"/>
</dbReference>
<dbReference type="eggNOG" id="KOG3342">
    <property type="taxonomic scope" value="Eukaryota"/>
</dbReference>
<dbReference type="STRING" id="574566.I0YIZ1"/>
<dbReference type="eggNOG" id="KOG0192">
    <property type="taxonomic scope" value="Eukaryota"/>
</dbReference>
<dbReference type="SUPFAM" id="SSF55785">
    <property type="entry name" value="PYP-like sensor domain (PAS domain)"/>
    <property type="match status" value="1"/>
</dbReference>
<evidence type="ECO:0000256" key="3">
    <source>
        <dbReference type="ARBA" id="ARBA00023170"/>
    </source>
</evidence>
<dbReference type="InterPro" id="IPR029016">
    <property type="entry name" value="GAF-like_dom_sf"/>
</dbReference>
<proteinExistence type="predicted"/>
<dbReference type="InterPro" id="IPR011009">
    <property type="entry name" value="Kinase-like_dom_sf"/>
</dbReference>
<evidence type="ECO:0000259" key="4">
    <source>
        <dbReference type="PROSITE" id="PS50011"/>
    </source>
</evidence>
<dbReference type="InterPro" id="IPR051681">
    <property type="entry name" value="Ser/Thr_Kinases-Pseudokinases"/>
</dbReference>
<dbReference type="InterPro" id="IPR003018">
    <property type="entry name" value="GAF"/>
</dbReference>
<dbReference type="CDD" id="cd00130">
    <property type="entry name" value="PAS"/>
    <property type="match status" value="1"/>
</dbReference>
<dbReference type="InterPro" id="IPR001245">
    <property type="entry name" value="Ser-Thr/Tyr_kinase_cat_dom"/>
</dbReference>
<dbReference type="InterPro" id="IPR008266">
    <property type="entry name" value="Tyr_kinase_AS"/>
</dbReference>
<gene>
    <name evidence="5" type="ORF">COCSUDRAFT_49303</name>
</gene>
<dbReference type="PROSITE" id="PS00109">
    <property type="entry name" value="PROTEIN_KINASE_TYR"/>
    <property type="match status" value="1"/>
</dbReference>
<dbReference type="GeneID" id="17036271"/>
<dbReference type="Pfam" id="PF07714">
    <property type="entry name" value="PK_Tyr_Ser-Thr"/>
    <property type="match status" value="1"/>
</dbReference>
<dbReference type="PANTHER" id="PTHR44329:SF214">
    <property type="entry name" value="PROTEIN KINASE DOMAIN-CONTAINING PROTEIN"/>
    <property type="match status" value="1"/>
</dbReference>
<accession>I0YIZ1</accession>
<dbReference type="OrthoDB" id="1668230at2759"/>
<dbReference type="Gene3D" id="1.10.510.10">
    <property type="entry name" value="Transferase(Phosphotransferase) domain 1"/>
    <property type="match status" value="1"/>
</dbReference>
<dbReference type="PROSITE" id="PS50011">
    <property type="entry name" value="PROTEIN_KINASE_DOM"/>
    <property type="match status" value="1"/>
</dbReference>
<dbReference type="GO" id="GO:0004674">
    <property type="term" value="F:protein serine/threonine kinase activity"/>
    <property type="evidence" value="ECO:0007669"/>
    <property type="project" value="TreeGrafter"/>
</dbReference>
<evidence type="ECO:0000313" key="6">
    <source>
        <dbReference type="Proteomes" id="UP000007264"/>
    </source>
</evidence>
<dbReference type="SUPFAM" id="SSF55781">
    <property type="entry name" value="GAF domain-like"/>
    <property type="match status" value="1"/>
</dbReference>
<dbReference type="MEROPS" id="S26.A04"/>
<feature type="domain" description="Protein kinase" evidence="4">
    <location>
        <begin position="290"/>
        <end position="582"/>
    </location>
</feature>